<dbReference type="CDD" id="cd07739">
    <property type="entry name" value="metallo-hydrolase-like_MBL-fold"/>
    <property type="match status" value="1"/>
</dbReference>
<dbReference type="EMBL" id="BAABDO010000069">
    <property type="protein sequence ID" value="GAA4147895.1"/>
    <property type="molecule type" value="Genomic_DNA"/>
</dbReference>
<proteinExistence type="predicted"/>
<feature type="domain" description="Metallo-beta-lactamase" evidence="1">
    <location>
        <begin position="24"/>
        <end position="209"/>
    </location>
</feature>
<dbReference type="InterPro" id="IPR036866">
    <property type="entry name" value="RibonucZ/Hydroxyglut_hydro"/>
</dbReference>
<reference evidence="3" key="1">
    <citation type="journal article" date="2019" name="Int. J. Syst. Evol. Microbiol.">
        <title>The Global Catalogue of Microorganisms (GCM) 10K type strain sequencing project: providing services to taxonomists for standard genome sequencing and annotation.</title>
        <authorList>
            <consortium name="The Broad Institute Genomics Platform"/>
            <consortium name="The Broad Institute Genome Sequencing Center for Infectious Disease"/>
            <person name="Wu L."/>
            <person name="Ma J."/>
        </authorList>
    </citation>
    <scope>NUCLEOTIDE SEQUENCE [LARGE SCALE GENOMIC DNA]</scope>
    <source>
        <strain evidence="3">JCM 17316</strain>
    </source>
</reference>
<dbReference type="SMART" id="SM00849">
    <property type="entry name" value="Lactamase_B"/>
    <property type="match status" value="1"/>
</dbReference>
<dbReference type="Pfam" id="PF00753">
    <property type="entry name" value="Lactamase_B"/>
    <property type="match status" value="1"/>
</dbReference>
<gene>
    <name evidence="2" type="ORF">GCM10022416_41650</name>
</gene>
<evidence type="ECO:0000313" key="2">
    <source>
        <dbReference type="EMBL" id="GAA4147895.1"/>
    </source>
</evidence>
<dbReference type="Proteomes" id="UP001500266">
    <property type="component" value="Unassembled WGS sequence"/>
</dbReference>
<dbReference type="RefSeq" id="WP_345023154.1">
    <property type="nucleotide sequence ID" value="NZ_BAABDO010000069.1"/>
</dbReference>
<comment type="caution">
    <text evidence="2">The sequence shown here is derived from an EMBL/GenBank/DDBJ whole genome shotgun (WGS) entry which is preliminary data.</text>
</comment>
<dbReference type="InterPro" id="IPR050855">
    <property type="entry name" value="NDM-1-like"/>
</dbReference>
<evidence type="ECO:0000259" key="1">
    <source>
        <dbReference type="SMART" id="SM00849"/>
    </source>
</evidence>
<evidence type="ECO:0000313" key="3">
    <source>
        <dbReference type="Proteomes" id="UP001500266"/>
    </source>
</evidence>
<dbReference type="SUPFAM" id="SSF56281">
    <property type="entry name" value="Metallo-hydrolase/oxidoreductase"/>
    <property type="match status" value="1"/>
</dbReference>
<dbReference type="Gene3D" id="3.60.15.10">
    <property type="entry name" value="Ribonuclease Z/Hydroxyacylglutathione hydrolase-like"/>
    <property type="match status" value="1"/>
</dbReference>
<dbReference type="InterPro" id="IPR001279">
    <property type="entry name" value="Metallo-B-lactamas"/>
</dbReference>
<dbReference type="PANTHER" id="PTHR42951">
    <property type="entry name" value="METALLO-BETA-LACTAMASE DOMAIN-CONTAINING"/>
    <property type="match status" value="1"/>
</dbReference>
<sequence length="279" mass="30485">MTVLHLDVYTSPERTLPNGGLFSPTTATLVLGEREAVLADTGYFAEDVEEISRRIRESGRTLTAVYITHAHPDHYFGLDRLLEAHPQARAVALPHVAADIETGLESDRAQWREFFGGKALDNTTVPEPLDGDTLTVDGQPLRAIAVGQGDVPRNTALHIPSLQAVIAGDIIYNGVNPFLAASGPEQWRAWIDSIGRIAELSPRIVVAGHKRPELPDDDPAATLEGTRGYIRDFIEELEASEGPRELVARMQRRYPDHANPSALIMSAVTAFKRTRSGNA</sequence>
<dbReference type="PANTHER" id="PTHR42951:SF14">
    <property type="entry name" value="METALLO-BETA-LACTAMASE SUPERFAMILY PROTEIN"/>
    <property type="match status" value="1"/>
</dbReference>
<keyword evidence="3" id="KW-1185">Reference proteome</keyword>
<protein>
    <submittedName>
        <fullName evidence="2">MBL fold metallo-hydrolase</fullName>
    </submittedName>
</protein>
<name>A0ABP7Z5L8_9ACTN</name>
<organism evidence="2 3">
    <name type="scientific">Actinomadura keratinilytica</name>
    <dbReference type="NCBI Taxonomy" id="547461"/>
    <lineage>
        <taxon>Bacteria</taxon>
        <taxon>Bacillati</taxon>
        <taxon>Actinomycetota</taxon>
        <taxon>Actinomycetes</taxon>
        <taxon>Streptosporangiales</taxon>
        <taxon>Thermomonosporaceae</taxon>
        <taxon>Actinomadura</taxon>
    </lineage>
</organism>
<accession>A0ABP7Z5L8</accession>